<protein>
    <submittedName>
        <fullName evidence="2">Transposase of ISAar8, IS1380 family protein</fullName>
    </submittedName>
</protein>
<accession>N1V424</accession>
<reference evidence="2 3" key="1">
    <citation type="journal article" date="2013" name="Genome Announc.">
        <title>Draft Genome Sequence of Arthrobacter crystallopoietes Strain BAB-32, Revealing Genes for Bioremediation.</title>
        <authorList>
            <person name="Joshi M.N."/>
            <person name="Pandit A.S."/>
            <person name="Sharma A."/>
            <person name="Pandya R.V."/>
            <person name="Desai S.M."/>
            <person name="Saxena A.K."/>
            <person name="Bagatharia S.B."/>
        </authorList>
    </citation>
    <scope>NUCLEOTIDE SEQUENCE [LARGE SCALE GENOMIC DNA]</scope>
    <source>
        <strain evidence="2 3">BAB-32</strain>
    </source>
</reference>
<dbReference type="EMBL" id="ANPE02000031">
    <property type="protein sequence ID" value="EMY36110.1"/>
    <property type="molecule type" value="Genomic_DNA"/>
</dbReference>
<dbReference type="OrthoDB" id="3254802at2"/>
<evidence type="ECO:0000313" key="3">
    <source>
        <dbReference type="Proteomes" id="UP000010729"/>
    </source>
</evidence>
<dbReference type="InterPro" id="IPR047960">
    <property type="entry name" value="Transpos_IS1380"/>
</dbReference>
<proteinExistence type="predicted"/>
<feature type="domain" description="Transposase DDE" evidence="1">
    <location>
        <begin position="10"/>
        <end position="462"/>
    </location>
</feature>
<organism evidence="2 3">
    <name type="scientific">Arthrobacter crystallopoietes BAB-32</name>
    <dbReference type="NCBI Taxonomy" id="1246476"/>
    <lineage>
        <taxon>Bacteria</taxon>
        <taxon>Bacillati</taxon>
        <taxon>Actinomycetota</taxon>
        <taxon>Actinomycetes</taxon>
        <taxon>Micrococcales</taxon>
        <taxon>Micrococcaceae</taxon>
        <taxon>Crystallibacter</taxon>
    </lineage>
</organism>
<sequence>MSNRTRVFPSVPVTFTGQSLISHAGLNVLTGFMDALGFGGLCENRLGQFVPSNAQHRSGKILGSLAAMLAAGGEHVTDLDILRASPGVFGPVPSNATVSRFFERTVANPELFAYGFETLSRELRSRAWDAAAERSPAARATAADPLIIDLDATLVTSHSDKENVAGTYKGGYGFAPFIATCDYGAGNGTGEILAALLRPGNAGANNAEDHIRVFDAATAQLPDAFFDADGTLLGEKILVRTDSAGASRKFLWHLHSRGVQFSVSYPVPVGKAHMIDWINDKQHWQPALDQDGNDRTDAWVINATHVIPLADYPPGTKLFLRAEPLHPGATPSLLDMDGHRVTAFLTNSPRWHGPYLDARHRARGRCENRIKTLKNTGLGKLPFFDFAANQAWANIAVLAANLISWLQLAALPDAHHAKAWDIKRWRYRLFALAGKIITRARRHHLLLPDTAPEQPLISTLLKANLRIAGHFQQAAAILKT</sequence>
<gene>
    <name evidence="2" type="ORF">D477_000819</name>
</gene>
<keyword evidence="3" id="KW-1185">Reference proteome</keyword>
<evidence type="ECO:0000313" key="2">
    <source>
        <dbReference type="EMBL" id="EMY36110.1"/>
    </source>
</evidence>
<comment type="caution">
    <text evidence="2">The sequence shown here is derived from an EMBL/GenBank/DDBJ whole genome shotgun (WGS) entry which is preliminary data.</text>
</comment>
<dbReference type="InterPro" id="IPR025668">
    <property type="entry name" value="Tnp_DDE_dom"/>
</dbReference>
<dbReference type="Proteomes" id="UP000010729">
    <property type="component" value="Unassembled WGS sequence"/>
</dbReference>
<dbReference type="Pfam" id="PF13701">
    <property type="entry name" value="DDE_Tnp_1_4"/>
    <property type="match status" value="1"/>
</dbReference>
<dbReference type="RefSeq" id="WP_005266272.1">
    <property type="nucleotide sequence ID" value="NZ_ANPE02000031.1"/>
</dbReference>
<name>N1V424_9MICC</name>
<evidence type="ECO:0000259" key="1">
    <source>
        <dbReference type="Pfam" id="PF13701"/>
    </source>
</evidence>
<dbReference type="AlphaFoldDB" id="N1V424"/>
<dbReference type="NCBIfam" id="NF033539">
    <property type="entry name" value="transpos_IS1380"/>
    <property type="match status" value="1"/>
</dbReference>